<proteinExistence type="predicted"/>
<dbReference type="AlphaFoldDB" id="A0A0E9U1W1"/>
<sequence length="66" mass="7311">MGTAGPARGIKRSMRLFRARTARGGHTIQCLSKVINVIFAITLLIPYRGTSGKNCKWNGNRTFITM</sequence>
<dbReference type="EMBL" id="GBXM01049614">
    <property type="protein sequence ID" value="JAH58963.1"/>
    <property type="molecule type" value="Transcribed_RNA"/>
</dbReference>
<accession>A0A0E9U1W1</accession>
<protein>
    <submittedName>
        <fullName evidence="1">Uncharacterized protein</fullName>
    </submittedName>
</protein>
<reference evidence="1" key="2">
    <citation type="journal article" date="2015" name="Fish Shellfish Immunol.">
        <title>Early steps in the European eel (Anguilla anguilla)-Vibrio vulnificus interaction in the gills: Role of the RtxA13 toxin.</title>
        <authorList>
            <person name="Callol A."/>
            <person name="Pajuelo D."/>
            <person name="Ebbesson L."/>
            <person name="Teles M."/>
            <person name="MacKenzie S."/>
            <person name="Amaro C."/>
        </authorList>
    </citation>
    <scope>NUCLEOTIDE SEQUENCE</scope>
</reference>
<organism evidence="1">
    <name type="scientific">Anguilla anguilla</name>
    <name type="common">European freshwater eel</name>
    <name type="synonym">Muraena anguilla</name>
    <dbReference type="NCBI Taxonomy" id="7936"/>
    <lineage>
        <taxon>Eukaryota</taxon>
        <taxon>Metazoa</taxon>
        <taxon>Chordata</taxon>
        <taxon>Craniata</taxon>
        <taxon>Vertebrata</taxon>
        <taxon>Euteleostomi</taxon>
        <taxon>Actinopterygii</taxon>
        <taxon>Neopterygii</taxon>
        <taxon>Teleostei</taxon>
        <taxon>Anguilliformes</taxon>
        <taxon>Anguillidae</taxon>
        <taxon>Anguilla</taxon>
    </lineage>
</organism>
<evidence type="ECO:0000313" key="1">
    <source>
        <dbReference type="EMBL" id="JAH58963.1"/>
    </source>
</evidence>
<name>A0A0E9U1W1_ANGAN</name>
<reference evidence="1" key="1">
    <citation type="submission" date="2014-11" db="EMBL/GenBank/DDBJ databases">
        <authorList>
            <person name="Amaro Gonzalez C."/>
        </authorList>
    </citation>
    <scope>NUCLEOTIDE SEQUENCE</scope>
</reference>